<dbReference type="Proteomes" id="UP001454489">
    <property type="component" value="Unassembled WGS sequence"/>
</dbReference>
<dbReference type="EMBL" id="JBBMEX010000001">
    <property type="protein sequence ID" value="MEQ2556385.1"/>
    <property type="molecule type" value="Genomic_DNA"/>
</dbReference>
<keyword evidence="3" id="KW-1185">Reference proteome</keyword>
<proteinExistence type="predicted"/>
<gene>
    <name evidence="2" type="ORF">WMO43_00630</name>
</gene>
<evidence type="ECO:0000313" key="2">
    <source>
        <dbReference type="EMBL" id="MEQ2556385.1"/>
    </source>
</evidence>
<evidence type="ECO:0000313" key="3">
    <source>
        <dbReference type="Proteomes" id="UP001454489"/>
    </source>
</evidence>
<organism evidence="2 3">
    <name type="scientific">Maccoyibacter intestinihominis</name>
    <dbReference type="NCBI Taxonomy" id="3133499"/>
    <lineage>
        <taxon>Bacteria</taxon>
        <taxon>Bacillati</taxon>
        <taxon>Bacillota</taxon>
        <taxon>Clostridia</taxon>
        <taxon>Lachnospirales</taxon>
        <taxon>Lachnospiraceae</taxon>
        <taxon>Maccoyibacter</taxon>
    </lineage>
</organism>
<reference evidence="2 3" key="1">
    <citation type="submission" date="2024-03" db="EMBL/GenBank/DDBJ databases">
        <title>Human intestinal bacterial collection.</title>
        <authorList>
            <person name="Pauvert C."/>
            <person name="Hitch T.C.A."/>
            <person name="Clavel T."/>
        </authorList>
    </citation>
    <scope>NUCLEOTIDE SEQUENCE [LARGE SCALE GENOMIC DNA]</scope>
    <source>
        <strain evidence="2 3">CLA-AA-H185</strain>
    </source>
</reference>
<keyword evidence="1" id="KW-1133">Transmembrane helix</keyword>
<evidence type="ECO:0000256" key="1">
    <source>
        <dbReference type="SAM" id="Phobius"/>
    </source>
</evidence>
<keyword evidence="1" id="KW-0812">Transmembrane</keyword>
<comment type="caution">
    <text evidence="2">The sequence shown here is derived from an EMBL/GenBank/DDBJ whole genome shotgun (WGS) entry which is preliminary data.</text>
</comment>
<protein>
    <recommendedName>
        <fullName evidence="4">Prepilin-type N-terminal cleavage/methylation domain-containing protein</fullName>
    </recommendedName>
</protein>
<accession>A0ABV1H9K4</accession>
<name>A0ABV1H9K4_9FIRM</name>
<feature type="transmembrane region" description="Helical" evidence="1">
    <location>
        <begin position="7"/>
        <end position="28"/>
    </location>
</feature>
<keyword evidence="1" id="KW-0472">Membrane</keyword>
<sequence length="356" mass="40237">MKQDDRGVSLVEILIATAILVICVVPLFKSMILTVQTNARSRVLLAATSAGEAVLEDLKADGMEAFIQDKDSKSISDVGYIEEDGKKTGYKFTYPEYESDGKKFAVTVEVRPYQNTENADADYNKKEVVDLKRIDLSKDGVYVQDDKIIEEDFIKAVSENKVQADQKDTVLKNLDIRWNYVVAADKNQQNIWQNVSYYYNGILLGEHPMLLYDSRQAGGTLENLYICFEPNAKNTITVQNKDDYPLNLFLIKQGDQAAKVEVHLVGTKEKEHFGEEQDPDFTKGIRIRANFTDADTPLFYYKGSGSETSLNQSQLEKYFGLSGLDGKRVHTRLYDVTVKVNRENKEITTLTGTVTR</sequence>
<dbReference type="RefSeq" id="WP_353529358.1">
    <property type="nucleotide sequence ID" value="NZ_JBBMEX010000001.1"/>
</dbReference>
<evidence type="ECO:0008006" key="4">
    <source>
        <dbReference type="Google" id="ProtNLM"/>
    </source>
</evidence>